<accession>A0A3Q2ZTG8</accession>
<organism evidence="2 3">
    <name type="scientific">Kryptolebias marmoratus</name>
    <name type="common">Mangrove killifish</name>
    <name type="synonym">Rivulus marmoratus</name>
    <dbReference type="NCBI Taxonomy" id="37003"/>
    <lineage>
        <taxon>Eukaryota</taxon>
        <taxon>Metazoa</taxon>
        <taxon>Chordata</taxon>
        <taxon>Craniata</taxon>
        <taxon>Vertebrata</taxon>
        <taxon>Euteleostomi</taxon>
        <taxon>Actinopterygii</taxon>
        <taxon>Neopterygii</taxon>
        <taxon>Teleostei</taxon>
        <taxon>Neoteleostei</taxon>
        <taxon>Acanthomorphata</taxon>
        <taxon>Ovalentaria</taxon>
        <taxon>Atherinomorphae</taxon>
        <taxon>Cyprinodontiformes</taxon>
        <taxon>Rivulidae</taxon>
        <taxon>Kryptolebias</taxon>
    </lineage>
</organism>
<dbReference type="PANTHER" id="PTHR16768">
    <property type="entry name" value="DOWN REGULATED IN RENAL CARCINOMA 1/TU3A"/>
    <property type="match status" value="1"/>
</dbReference>
<reference evidence="2" key="2">
    <citation type="submission" date="2025-09" db="UniProtKB">
        <authorList>
            <consortium name="Ensembl"/>
        </authorList>
    </citation>
    <scope>IDENTIFICATION</scope>
</reference>
<dbReference type="Pfam" id="PF06625">
    <property type="entry name" value="DUF1151"/>
    <property type="match status" value="1"/>
</dbReference>
<sequence length="163" mass="19681">MRGNVSAPPAAMRLYQSTQIPQKISTKNKTDRAHCWTNWPRQVTENRRQEEDDLIEPRKLTNPVLASLQLRALHQELLFCHRRGVLPRRKPELQCVLENKRREQLKRRELQPPSDLEVKLHRRQQRLQLYELEEERKRRESLTNVPEFVRVRQTLRHIPNFSK</sequence>
<dbReference type="GeneTree" id="ENSGT00390000011228"/>
<evidence type="ECO:0000313" key="3">
    <source>
        <dbReference type="Proteomes" id="UP000264800"/>
    </source>
</evidence>
<protein>
    <submittedName>
        <fullName evidence="2">Uncharacterized protein</fullName>
    </submittedName>
</protein>
<dbReference type="PANTHER" id="PTHR16768:SF7">
    <property type="entry name" value="PROTEIN FAM107B-LIKE"/>
    <property type="match status" value="1"/>
</dbReference>
<dbReference type="KEGG" id="kmr:108246846"/>
<dbReference type="RefSeq" id="XP_017290076.1">
    <property type="nucleotide sequence ID" value="XM_017434587.3"/>
</dbReference>
<proteinExistence type="predicted"/>
<evidence type="ECO:0000256" key="1">
    <source>
        <dbReference type="ARBA" id="ARBA00023054"/>
    </source>
</evidence>
<dbReference type="Ensembl" id="ENSKMAT00000007221.1">
    <property type="protein sequence ID" value="ENSKMAP00000007106.1"/>
    <property type="gene ID" value="ENSKMAG00000005365.1"/>
</dbReference>
<dbReference type="AlphaFoldDB" id="A0A3Q2ZTG8"/>
<keyword evidence="3" id="KW-1185">Reference proteome</keyword>
<reference evidence="2" key="1">
    <citation type="submission" date="2025-08" db="UniProtKB">
        <authorList>
            <consortium name="Ensembl"/>
        </authorList>
    </citation>
    <scope>IDENTIFICATION</scope>
</reference>
<dbReference type="OrthoDB" id="5963205at2759"/>
<dbReference type="GeneID" id="108246846"/>
<dbReference type="OMA" id="FCHRRGM"/>
<evidence type="ECO:0000313" key="2">
    <source>
        <dbReference type="Ensembl" id="ENSKMAP00000007106.1"/>
    </source>
</evidence>
<keyword evidence="1" id="KW-0175">Coiled coil</keyword>
<dbReference type="InterPro" id="IPR009533">
    <property type="entry name" value="FAM107"/>
</dbReference>
<name>A0A3Q2ZTG8_KRYMA</name>
<dbReference type="Proteomes" id="UP000264800">
    <property type="component" value="Unplaced"/>
</dbReference>